<accession>A0A8J7H407</accession>
<comment type="caution">
    <text evidence="2">The sequence shown here is derived from an EMBL/GenBank/DDBJ whole genome shotgun (WGS) entry which is preliminary data.</text>
</comment>
<dbReference type="NCBIfam" id="TIGR03986">
    <property type="entry name" value="TIGR03986 family CRISPR-associated RAMP protein"/>
    <property type="match status" value="1"/>
</dbReference>
<organism evidence="2 3">
    <name type="scientific">Atlanticothrix silvestris CENA357</name>
    <dbReference type="NCBI Taxonomy" id="1725252"/>
    <lineage>
        <taxon>Bacteria</taxon>
        <taxon>Bacillati</taxon>
        <taxon>Cyanobacteriota</taxon>
        <taxon>Cyanophyceae</taxon>
        <taxon>Nostocales</taxon>
        <taxon>Nodulariaceae</taxon>
        <taxon>Atlanticothrix</taxon>
        <taxon>Atlanticothrix silvestris</taxon>
    </lineage>
</organism>
<dbReference type="Proteomes" id="UP000599391">
    <property type="component" value="Unassembled WGS sequence"/>
</dbReference>
<gene>
    <name evidence="2" type="ORF">I8751_02515</name>
</gene>
<keyword evidence="3" id="KW-1185">Reference proteome</keyword>
<dbReference type="InterPro" id="IPR023825">
    <property type="entry name" value="CRISPR-assoc_RAMP_BGP1436"/>
</dbReference>
<feature type="region of interest" description="Disordered" evidence="1">
    <location>
        <begin position="330"/>
        <end position="351"/>
    </location>
</feature>
<proteinExistence type="predicted"/>
<feature type="compositionally biased region" description="Polar residues" evidence="1">
    <location>
        <begin position="698"/>
        <end position="715"/>
    </location>
</feature>
<sequence>MLPRHIHDVPEPKNNKPKALAPYNFVELPNKIVEVKSESLPQYNSYYSQSENRYTGRIECTLITKSPLYIRCGLTREEFECGAETKDLPDFFYTQPEARNEKPVIPGSSLRGMTRSLIEIISFSKITKVTNKKPFYRSLGDKALQEIYASNLIEQSEEIHPRNPGIQIPCYRSKVRAGFIRKINNKDYVIEEFGYGRIDRNDLPCIPNQPRQSLYIGKKPGSNPNWKYQHQHIYVDIDAEEKNYFFPRQVTTDTKTGKQKERHPDIYLRYRHVNSASLQACSNMKPATLVITGDMQYKHLEFVFLHDKIGEYQVADEIIQRFHDDDQITKWQEDSFPKDKPTKNSRPKDGYLQNGEPVFFLLNEDGETIRFLGRAQMFRLPYDLSPYDLVPENLRNSSITDITEAIFGYVDGKERENARAGRVFFNDAICTQPVNVWYQGDFEKTLIPKILGSPKLTTFQHYLVQTSTDRKQLKHYSPQPDDEKTVIRGHKLYWHKGSNPDIKLPPNPNEPSDTQTTQIKPIKSDVHFTFTINFENLSDVELGVLLWVLSISSGKAQAFGIGKQGEEYCLSLGMGKPLGMGAVKIEHKLYLSDRTTRYQKLFDGNHWNEAETSASDEQQISFIKAFEEYVIDNISNEDKPKEGELNSLKDLPRIEMLLAMLRWNSPLKAEDTRYMTIKPTNEYKERPVLPTPLQIMNITDNRKLPTSSASSPENISTKKFEKPIIKPQNNNRDSRPNNNRYNSGDGNSSHPAIQRPKPPKK</sequence>
<dbReference type="RefSeq" id="WP_214437583.1">
    <property type="nucleotide sequence ID" value="NZ_JAECZB010000003.1"/>
</dbReference>
<feature type="region of interest" description="Disordered" evidence="1">
    <location>
        <begin position="698"/>
        <end position="761"/>
    </location>
</feature>
<evidence type="ECO:0000256" key="1">
    <source>
        <dbReference type="SAM" id="MobiDB-lite"/>
    </source>
</evidence>
<dbReference type="EMBL" id="JAECZB010000003">
    <property type="protein sequence ID" value="MBH8551273.1"/>
    <property type="molecule type" value="Genomic_DNA"/>
</dbReference>
<feature type="compositionally biased region" description="Basic and acidic residues" evidence="1">
    <location>
        <begin position="330"/>
        <end position="349"/>
    </location>
</feature>
<feature type="region of interest" description="Disordered" evidence="1">
    <location>
        <begin position="497"/>
        <end position="517"/>
    </location>
</feature>
<reference evidence="2 3" key="1">
    <citation type="journal article" date="2021" name="Int. J. Syst. Evol. Microbiol.">
        <title>Amazonocrinis nigriterrae gen. nov., sp. nov., Atlanticothrix silvestris gen. nov., sp. nov. and Dendronalium phyllosphericum gen. nov., sp. nov., nostocacean cyanobacteria from Brazilian environments.</title>
        <authorList>
            <person name="Alvarenga D.O."/>
            <person name="Andreote A.P.D."/>
            <person name="Branco L.H.Z."/>
            <person name="Delbaje E."/>
            <person name="Cruz R.B."/>
            <person name="Varani A.M."/>
            <person name="Fiore M.F."/>
        </authorList>
    </citation>
    <scope>NUCLEOTIDE SEQUENCE [LARGE SCALE GENOMIC DNA]</scope>
    <source>
        <strain evidence="2 3">CENA357</strain>
    </source>
</reference>
<evidence type="ECO:0000313" key="3">
    <source>
        <dbReference type="Proteomes" id="UP000599391"/>
    </source>
</evidence>
<evidence type="ECO:0000313" key="2">
    <source>
        <dbReference type="EMBL" id="MBH8551273.1"/>
    </source>
</evidence>
<dbReference type="AlphaFoldDB" id="A0A8J7H407"/>
<name>A0A8J7H407_9CYAN</name>
<protein>
    <submittedName>
        <fullName evidence="2">TIGR03986 family CRISPR-associated RAMP protein</fullName>
    </submittedName>
</protein>